<protein>
    <submittedName>
        <fullName evidence="3">Uncharacterized protein</fullName>
    </submittedName>
</protein>
<evidence type="ECO:0000313" key="3">
    <source>
        <dbReference type="EMBL" id="WPU65969.1"/>
    </source>
</evidence>
<organism evidence="3 4">
    <name type="scientific">Peredibacter starrii</name>
    <dbReference type="NCBI Taxonomy" id="28202"/>
    <lineage>
        <taxon>Bacteria</taxon>
        <taxon>Pseudomonadati</taxon>
        <taxon>Bdellovibrionota</taxon>
        <taxon>Bacteriovoracia</taxon>
        <taxon>Bacteriovoracales</taxon>
        <taxon>Bacteriovoracaceae</taxon>
        <taxon>Peredibacter</taxon>
    </lineage>
</organism>
<feature type="signal peptide" evidence="2">
    <location>
        <begin position="1"/>
        <end position="19"/>
    </location>
</feature>
<evidence type="ECO:0000256" key="1">
    <source>
        <dbReference type="SAM" id="MobiDB-lite"/>
    </source>
</evidence>
<evidence type="ECO:0000313" key="4">
    <source>
        <dbReference type="Proteomes" id="UP001324634"/>
    </source>
</evidence>
<dbReference type="EMBL" id="CP139487">
    <property type="protein sequence ID" value="WPU65969.1"/>
    <property type="molecule type" value="Genomic_DNA"/>
</dbReference>
<dbReference type="KEGG" id="psti:SOO65_04350"/>
<feature type="region of interest" description="Disordered" evidence="1">
    <location>
        <begin position="179"/>
        <end position="220"/>
    </location>
</feature>
<sequence>MAFIKFSFLFLVLVSSAFAQTRFSSKSCLDATYKMKMVQKGPLFGLLKQEFVIDKKNCIVRISHKKYLPKEWIVDVCREPVHIKVTSATGVDVAKKESECIHQDKSKDTSDFCSQYFDMMDVIQDDGLIFAEGDRDNLNSDHGKTFCTYLLMKKYLNDSVVFSRYTEVPDIFSEKAKEVTPAPVVPSAPVDPKKENQEAKLTTPPEVPVKTTLDATKSVL</sequence>
<evidence type="ECO:0000256" key="2">
    <source>
        <dbReference type="SAM" id="SignalP"/>
    </source>
</evidence>
<name>A0AAX4HRP8_9BACT</name>
<dbReference type="Proteomes" id="UP001324634">
    <property type="component" value="Chromosome"/>
</dbReference>
<keyword evidence="2" id="KW-0732">Signal</keyword>
<reference evidence="3 4" key="1">
    <citation type="submission" date="2023-11" db="EMBL/GenBank/DDBJ databases">
        <title>Peredibacter starrii A3.12.</title>
        <authorList>
            <person name="Mitchell R.J."/>
        </authorList>
    </citation>
    <scope>NUCLEOTIDE SEQUENCE [LARGE SCALE GENOMIC DNA]</scope>
    <source>
        <strain evidence="3 4">A3.12</strain>
    </source>
</reference>
<proteinExistence type="predicted"/>
<dbReference type="RefSeq" id="WP_321397528.1">
    <property type="nucleotide sequence ID" value="NZ_CP139487.1"/>
</dbReference>
<dbReference type="AlphaFoldDB" id="A0AAX4HRP8"/>
<feature type="compositionally biased region" description="Low complexity" evidence="1">
    <location>
        <begin position="179"/>
        <end position="190"/>
    </location>
</feature>
<keyword evidence="4" id="KW-1185">Reference proteome</keyword>
<accession>A0AAX4HRP8</accession>
<gene>
    <name evidence="3" type="ORF">SOO65_04350</name>
</gene>
<feature type="chain" id="PRO_5043679773" evidence="2">
    <location>
        <begin position="20"/>
        <end position="220"/>
    </location>
</feature>